<comment type="pathway">
    <text evidence="5">Amino-acid degradation; L-histidine degradation into L-glutamate; L-glutamate from N-formimidoyl-L-glutamate (hydrolase route): step 1/1.</text>
</comment>
<evidence type="ECO:0000256" key="4">
    <source>
        <dbReference type="ARBA" id="ARBA00023211"/>
    </source>
</evidence>
<dbReference type="CDD" id="cd09988">
    <property type="entry name" value="Formimidoylglutamase"/>
    <property type="match status" value="1"/>
</dbReference>
<dbReference type="EC" id="3.5.3.8" evidence="5 6"/>
<dbReference type="EMBL" id="JAGUCN010000001">
    <property type="protein sequence ID" value="MBS2209886.1"/>
    <property type="molecule type" value="Genomic_DNA"/>
</dbReference>
<dbReference type="InterPro" id="IPR023696">
    <property type="entry name" value="Ureohydrolase_dom_sf"/>
</dbReference>
<name>A0ABS5K4E4_9BACT</name>
<dbReference type="GO" id="GO:0050415">
    <property type="term" value="F:formimidoylglutamase activity"/>
    <property type="evidence" value="ECO:0007669"/>
    <property type="project" value="UniProtKB-EC"/>
</dbReference>
<comment type="catalytic activity">
    <reaction evidence="5">
        <text>N-formimidoyl-L-glutamate + H2O = formamide + L-glutamate</text>
        <dbReference type="Rhea" id="RHEA:22492"/>
        <dbReference type="ChEBI" id="CHEBI:15377"/>
        <dbReference type="ChEBI" id="CHEBI:16397"/>
        <dbReference type="ChEBI" id="CHEBI:29985"/>
        <dbReference type="ChEBI" id="CHEBI:58928"/>
        <dbReference type="EC" id="3.5.3.8"/>
    </reaction>
</comment>
<comment type="cofactor">
    <cofactor evidence="5">
        <name>Mn(2+)</name>
        <dbReference type="ChEBI" id="CHEBI:29035"/>
    </cofactor>
    <text evidence="5">Binds 2 manganese ions per subunit.</text>
</comment>
<accession>A0ABS5K4E4</accession>
<gene>
    <name evidence="5 8" type="primary">hutG</name>
    <name evidence="8" type="ORF">KEM09_00615</name>
</gene>
<dbReference type="PANTHER" id="PTHR11358:SF35">
    <property type="entry name" value="FORMIMIDOYLGLUTAMASE"/>
    <property type="match status" value="1"/>
</dbReference>
<keyword evidence="4 5" id="KW-0464">Manganese</keyword>
<evidence type="ECO:0000256" key="2">
    <source>
        <dbReference type="ARBA" id="ARBA00022801"/>
    </source>
</evidence>
<keyword evidence="9" id="KW-1185">Reference proteome</keyword>
<keyword evidence="1 5" id="KW-0479">Metal-binding</keyword>
<dbReference type="PIRSF" id="PIRSF036979">
    <property type="entry name" value="Arginase"/>
    <property type="match status" value="1"/>
</dbReference>
<organism evidence="8 9">
    <name type="scientific">Carboxylicivirga mesophila</name>
    <dbReference type="NCBI Taxonomy" id="1166478"/>
    <lineage>
        <taxon>Bacteria</taxon>
        <taxon>Pseudomonadati</taxon>
        <taxon>Bacteroidota</taxon>
        <taxon>Bacteroidia</taxon>
        <taxon>Marinilabiliales</taxon>
        <taxon>Marinilabiliaceae</taxon>
        <taxon>Carboxylicivirga</taxon>
    </lineage>
</organism>
<feature type="binding site" evidence="5">
    <location>
        <position position="251"/>
    </location>
    <ligand>
        <name>Mn(2+)</name>
        <dbReference type="ChEBI" id="CHEBI:29035"/>
        <label>2</label>
    </ligand>
</feature>
<dbReference type="NCBIfam" id="TIGR01227">
    <property type="entry name" value="hutG"/>
    <property type="match status" value="1"/>
</dbReference>
<dbReference type="InterPro" id="IPR005923">
    <property type="entry name" value="HutG"/>
</dbReference>
<comment type="similarity">
    <text evidence="5 7">Belongs to the arginase family.</text>
</comment>
<comment type="caution">
    <text evidence="8">The sequence shown here is derived from an EMBL/GenBank/DDBJ whole genome shotgun (WGS) entry which is preliminary data.</text>
</comment>
<evidence type="ECO:0000256" key="6">
    <source>
        <dbReference type="NCBIfam" id="TIGR01227"/>
    </source>
</evidence>
<feature type="binding site" evidence="5">
    <location>
        <position position="157"/>
    </location>
    <ligand>
        <name>Mn(2+)</name>
        <dbReference type="ChEBI" id="CHEBI:29035"/>
        <label>2</label>
    </ligand>
</feature>
<keyword evidence="2 5" id="KW-0378">Hydrolase</keyword>
<sequence length="329" mass="36038">MHNRYQQPTAWQGRIDSISDPSAFRWHQIVHLLNLNQPVKADSSAINICFLGFCCDEGVKRNMGRPGAAKGPASIRKEIANWPANCHPHANLYDAGNITCTDGHLEEAQEALAKAVKLILEHGYFPILLGGGHEIALGHFNGILQSKGAAPAIVNFDAHLDLRPVQDKGSSGTMFNQIHAICSQLYQPFNYLCVGPQTYANTQSLFAKADEMGARYILAKEITAAHIPQVDEQIHYYLHDKDSVYLTLCTDVLSAAHAPGVSAVQPFGLDPDLVLQLIKSIVKTGKVCSIDFAEVSPRFDADNRTAKLIAVYIYAVVNAIIEQQISQSH</sequence>
<feature type="binding site" evidence="5">
    <location>
        <position position="249"/>
    </location>
    <ligand>
        <name>Mn(2+)</name>
        <dbReference type="ChEBI" id="CHEBI:29035"/>
        <label>2</label>
    </ligand>
</feature>
<proteinExistence type="inferred from homology"/>
<dbReference type="Pfam" id="PF00491">
    <property type="entry name" value="Arginase"/>
    <property type="match status" value="1"/>
</dbReference>
<evidence type="ECO:0000313" key="8">
    <source>
        <dbReference type="EMBL" id="MBS2209886.1"/>
    </source>
</evidence>
<comment type="function">
    <text evidence="5">Catalyzes the conversion of N-formimidoyl-L-glutamate to L-glutamate and formamide.</text>
</comment>
<dbReference type="PANTHER" id="PTHR11358">
    <property type="entry name" value="ARGINASE/AGMATINASE"/>
    <property type="match status" value="1"/>
</dbReference>
<dbReference type="Proteomes" id="UP000721861">
    <property type="component" value="Unassembled WGS sequence"/>
</dbReference>
<feature type="binding site" evidence="5">
    <location>
        <position position="249"/>
    </location>
    <ligand>
        <name>Mn(2+)</name>
        <dbReference type="ChEBI" id="CHEBI:29035"/>
        <label>1</label>
    </ligand>
</feature>
<feature type="binding site" evidence="5">
    <location>
        <position position="133"/>
    </location>
    <ligand>
        <name>Mn(2+)</name>
        <dbReference type="ChEBI" id="CHEBI:29035"/>
        <label>1</label>
    </ligand>
</feature>
<feature type="binding site" evidence="5">
    <location>
        <position position="161"/>
    </location>
    <ligand>
        <name>Mn(2+)</name>
        <dbReference type="ChEBI" id="CHEBI:29035"/>
        <label>1</label>
    </ligand>
</feature>
<reference evidence="8 9" key="1">
    <citation type="journal article" date="2014" name="Int. J. Syst. Evol. Microbiol.">
        <title>Carboxylicivirga gen. nov. in the family Marinilabiliaceae with two novel species, Carboxylicivirga mesophila sp. nov. and Carboxylicivirga taeanensis sp. nov., and reclassification of Cytophaga fermentans as Saccharicrinis fermentans gen. nov., comb. nov.</title>
        <authorList>
            <person name="Yang S.H."/>
            <person name="Seo H.S."/>
            <person name="Woo J.H."/>
            <person name="Oh H.M."/>
            <person name="Jang H."/>
            <person name="Lee J.H."/>
            <person name="Kim S.J."/>
            <person name="Kwon K.K."/>
        </authorList>
    </citation>
    <scope>NUCLEOTIDE SEQUENCE [LARGE SCALE GENOMIC DNA]</scope>
    <source>
        <strain evidence="8 9">JCM 18290</strain>
    </source>
</reference>
<dbReference type="SUPFAM" id="SSF52768">
    <property type="entry name" value="Arginase/deacetylase"/>
    <property type="match status" value="1"/>
</dbReference>
<dbReference type="RefSeq" id="WP_212223779.1">
    <property type="nucleotide sequence ID" value="NZ_JAGUCN010000001.1"/>
</dbReference>
<protein>
    <recommendedName>
        <fullName evidence="5 6">Formimidoylglutamase</fullName>
        <ecNumber evidence="5 6">3.5.3.8</ecNumber>
    </recommendedName>
    <alternativeName>
        <fullName evidence="5">Formiminoglutamase</fullName>
    </alternativeName>
    <alternativeName>
        <fullName evidence="5">Formiminoglutamate hydrolase</fullName>
    </alternativeName>
</protein>
<evidence type="ECO:0000256" key="3">
    <source>
        <dbReference type="ARBA" id="ARBA00022808"/>
    </source>
</evidence>
<dbReference type="HAMAP" id="MF_00737">
    <property type="entry name" value="Formimidoylglutam"/>
    <property type="match status" value="1"/>
</dbReference>
<dbReference type="Gene3D" id="3.40.800.10">
    <property type="entry name" value="Ureohydrolase domain"/>
    <property type="match status" value="1"/>
</dbReference>
<feature type="binding site" evidence="5">
    <location>
        <position position="157"/>
    </location>
    <ligand>
        <name>Mn(2+)</name>
        <dbReference type="ChEBI" id="CHEBI:29035"/>
        <label>1</label>
    </ligand>
</feature>
<evidence type="ECO:0000256" key="1">
    <source>
        <dbReference type="ARBA" id="ARBA00022723"/>
    </source>
</evidence>
<dbReference type="PROSITE" id="PS51409">
    <property type="entry name" value="ARGINASE_2"/>
    <property type="match status" value="1"/>
</dbReference>
<feature type="binding site" evidence="5">
    <location>
        <position position="159"/>
    </location>
    <ligand>
        <name>Mn(2+)</name>
        <dbReference type="ChEBI" id="CHEBI:29035"/>
        <label>2</label>
    </ligand>
</feature>
<evidence type="ECO:0000313" key="9">
    <source>
        <dbReference type="Proteomes" id="UP000721861"/>
    </source>
</evidence>
<evidence type="ECO:0000256" key="5">
    <source>
        <dbReference type="HAMAP-Rule" id="MF_00737"/>
    </source>
</evidence>
<dbReference type="InterPro" id="IPR006035">
    <property type="entry name" value="Ureohydrolase"/>
</dbReference>
<evidence type="ECO:0000256" key="7">
    <source>
        <dbReference type="PROSITE-ProRule" id="PRU00742"/>
    </source>
</evidence>
<keyword evidence="3 5" id="KW-0369">Histidine metabolism</keyword>